<dbReference type="Pfam" id="PF00616">
    <property type="entry name" value="RasGAP"/>
    <property type="match status" value="1"/>
</dbReference>
<dbReference type="Gene3D" id="3.40.525.10">
    <property type="entry name" value="CRAL-TRIO lipid binding domain"/>
    <property type="match status" value="1"/>
</dbReference>
<dbReference type="InterPro" id="IPR008936">
    <property type="entry name" value="Rho_GTPase_activation_prot"/>
</dbReference>
<dbReference type="InterPro" id="IPR001936">
    <property type="entry name" value="RasGAP_dom"/>
</dbReference>
<evidence type="ECO:0000256" key="2">
    <source>
        <dbReference type="ARBA" id="ARBA00022553"/>
    </source>
</evidence>
<keyword evidence="7" id="KW-1185">Reference proteome</keyword>
<gene>
    <name evidence="6" type="ORF">BC936DRAFT_147011</name>
</gene>
<dbReference type="InterPro" id="IPR039360">
    <property type="entry name" value="Ras_GTPase"/>
</dbReference>
<sequence length="2615" mass="294090">MVLEDFVPFDVLQSQLFILRLLSACMYQHWKCFREGLPEPEVTVITSPRVENGSDDTSSITSEHSITSTSYTLPRKMEDPPPLDDSLAKYILSVLSRFLHQMSTQEENTVNQPTAPPPAAAARNDPFTGPSGANNHSTDIIVEIYNAAKRVLFYTSASNWNVVFARIRARIAYLTSTNDEWPETAELKLLECSALNSRRLSMVLQELGTSFLHLKRSAQSVMAIVLHKAIWNWIEHYPAEFVQLAQSQRRLEGGPEILFDICNSLADNPRRKAVFWPLQTMLLILCPDVLLAAAMAEGRGAQSKKTMFLDSLKKSLRSARLADVAAICYVDICKASTYVSKNDMSALRHIVPEIENELKEKLFDPSRPFLNSDNAIDQALMTDCLTALFRLNPRNALRSLIPVCLEGKQEDRAPTAFKLVLVKSCLAIAAEEHRLPWNPSISSMYSSLATPLRKLFQENYSREKNTPSDAPAPIRARGVTMGGNERRQKKLAQEEASDKVELTLNMLRLYCKDPLLAVYISGDGSDHFEENFNLMGNITACLRDSNATIKTVASNCLLSLQSPTYIPRWGPTDSIMETFWKISSNVVFNIARQILEYREREEGLKMLLDLLRQLLEKRNEFLRNHQESASQGSDIRERLAASIALEIALLVLLCSADTEICSSAVICFSHLCTEAQLTEELDDPQHSQLTIVENMAVYIDLANGSGIVTGRKAQQKRIRKLLRMMTRGTPGNLAAWEEAWKRWKILTQAVARPIEEQKEDVLDTGPGRRTGPFYEKLRTMKQLTPSTSRGDIDEEKSSEWQNYTGFLAALGGCCLTPASVPNTPTGAKGRSGSVQMEQTPRRVSAQHDSNHMVDKFVQEMVELLISENVLVREVVKETLGADLSPGLYPNLFRQLEVIVARFFDPDGDVNCREQYTLFVEQAISVLKLVLDRINDPSDNLFTVDFGSLVQSFAKYLNRLGTNHVALRIKVKMCQLCEVLMQKKDCVTLRREIQLRNKLLEIIVEWTSDFSVRSDTTIAFATSSEATQNEKLHRDLDQACLKTIVSLLDKLPLQPSEGAHETNLNQMRSNLFYTYFKFFLKLLNRCRISEAMEAGQLIGNNRTMQNTSLLNRQSPDTVKDLGPLKEYTILALSNLLSANVDSGLRYSLTMAYHDDTKTRTAFMQVLTNILNQGAEFETLAENVMIDRYEKLVDVSSLTILDWTWNNVSRIPYTHIRTEPLSHNWCLACRRGRPKHSIVVMRKNESELFRRTTITTRLVSVFAKNNGAEYMRATLQPVMQDMISKPPANQRFELDPSKVEQGEDGQRNLENVQKTTDAFLNAICASAHRVPRSFREVCYYIATAVGKRFPEAKYTAVGNFIFLRFFCPAIASPESENLVKSMAAQSKEIRRGALLITKVIQNLANNVLFGPKETYMIVLNDFLTNNIYRVTTFLRDISVNAPSTEPTEPGPIVRMDDADYVKLHRFLYDNQERMSADLPARKSRHPNEHDNHTARRAYDKLSTLLAQLGAPAEAPKRDFAPPSTYNMGTVNQLYSEFMRRNGQRTIEQISSKNIFFEGGSSRNGRPVYYYIARRVIADNIDFELLIYYILQCLEPAMAKPFELLLDLTQFGQQNEIPNQWLNQLLQLLPYDIHDYLSVIYIYNANSNLKKYSKKMSRPLPNRLGKKMIFACQLAELQEHIVTSEVRLPSATAALETSHSVTFHPVNKLTQLKTFVPVTIKVSSEYIQIQTTKRQEVFYGFNAILNDVLHVSEIEDVTTVPHSRNEDNNEFSIKHDRGKQSISFSSAKRDQIITVSAQKFGFCNAIDRVVGNKFAIRQSKNDFQMAKPTNITERNIRPNDVPGALLNMALLNIGSEDPGLRLAAYNLLYALSLTFRFDVGNQLLDAKDLCIPANNTSFVIGISDKLASTEPSLTLEFLTEVFVGFNKSSTQLKHLCLEYMAPWLSNLSVFAKNQPDDKHQSLGKTKEIIRLLIDLTVNQPEVRASYDIDTYMYPLVQAKVWQTIGKVDDIINLVLDAFVLFAVEHGVGSHQAETMADTMVTLSSVAVRGKILARLRKVISKTSLKPTRTLTEHPSWAEIAILIRFNLMLSFNNRQPVLHYLPELFHIISILVATGATIIRSSIHGLVVNIVQSLCTSMPLDEKNLKNLHILLSELSENKYKLLFGLTRPNANAFTISNETMSDVGEAMPLASLEVIVNALLDAMTWGAPSIDMANTWRARWMSLVTSTAFQFNPAIQPRAFVVLGCLAQEEVDDDLLYQILVALRGALAIFNEGDCNLIISIMMSLKNIVDNLPSDSRYLQQLFWLAIALVQVGHVVTFPPAVNLLEAVLRSLDANGSFNDETMIDMLLRAREPVAEIAQQLDTACGINFETHFSFAIAGILMKGLKQTTTKNATSQALMAFLEIECKHTNEQNLIESKTLGYLAAMLPIAAKNAAMKELLRMAGIYDVEVDNSELGTTYFRIFDKLDIPDNTTALLLVSLLVTMLNTAENESERLFLYGILAEAAVAVPEVFSLMCVSACSQCYFTHSYESLLPKMNQIVASSQTLPIIDSVKSILYTACSEPAFTQAKTKRSQKTYLEELGFAGLSDCGTFVSVTKAQMNKNAHLASELVQKIIEG</sequence>
<dbReference type="SUPFAM" id="SSF52087">
    <property type="entry name" value="CRAL/TRIO domain"/>
    <property type="match status" value="1"/>
</dbReference>
<feature type="region of interest" description="Disordered" evidence="3">
    <location>
        <begin position="462"/>
        <end position="494"/>
    </location>
</feature>
<evidence type="ECO:0000259" key="5">
    <source>
        <dbReference type="PROSITE" id="PS50191"/>
    </source>
</evidence>
<dbReference type="PANTHER" id="PTHR10194:SF142">
    <property type="entry name" value="NEUROFIBROMIN"/>
    <property type="match status" value="1"/>
</dbReference>
<dbReference type="PROSITE" id="PS50191">
    <property type="entry name" value="CRAL_TRIO"/>
    <property type="match status" value="1"/>
</dbReference>
<evidence type="ECO:0000313" key="6">
    <source>
        <dbReference type="EMBL" id="RUP46393.1"/>
    </source>
</evidence>
<accession>A0A433D6F0</accession>
<keyword evidence="2" id="KW-0597">Phosphoprotein</keyword>
<keyword evidence="1" id="KW-0343">GTPase activation</keyword>
<dbReference type="EMBL" id="RBNI01005922">
    <property type="protein sequence ID" value="RUP46393.1"/>
    <property type="molecule type" value="Genomic_DNA"/>
</dbReference>
<evidence type="ECO:0000256" key="3">
    <source>
        <dbReference type="SAM" id="MobiDB-lite"/>
    </source>
</evidence>
<dbReference type="Pfam" id="PF13716">
    <property type="entry name" value="CRAL_TRIO_2"/>
    <property type="match status" value="1"/>
</dbReference>
<dbReference type="CDD" id="cd00170">
    <property type="entry name" value="SEC14"/>
    <property type="match status" value="1"/>
</dbReference>
<evidence type="ECO:0000259" key="4">
    <source>
        <dbReference type="PROSITE" id="PS50018"/>
    </source>
</evidence>
<dbReference type="OrthoDB" id="28245at2759"/>
<dbReference type="PROSITE" id="PS50018">
    <property type="entry name" value="RAS_GTPASE_ACTIV_2"/>
    <property type="match status" value="1"/>
</dbReference>
<dbReference type="Gene3D" id="2.30.29.30">
    <property type="entry name" value="Pleckstrin-homology domain (PH domain)/Phosphotyrosine-binding domain (PTB)"/>
    <property type="match status" value="1"/>
</dbReference>
<dbReference type="SUPFAM" id="SSF48350">
    <property type="entry name" value="GTPase activation domain, GAP"/>
    <property type="match status" value="1"/>
</dbReference>
<dbReference type="InterPro" id="IPR036865">
    <property type="entry name" value="CRAL-TRIO_dom_sf"/>
</dbReference>
<dbReference type="InterPro" id="IPR054071">
    <property type="entry name" value="PH_NF1"/>
</dbReference>
<reference evidence="6 7" key="1">
    <citation type="journal article" date="2018" name="New Phytol.">
        <title>Phylogenomics of Endogonaceae and evolution of mycorrhizas within Mucoromycota.</title>
        <authorList>
            <person name="Chang Y."/>
            <person name="Desiro A."/>
            <person name="Na H."/>
            <person name="Sandor L."/>
            <person name="Lipzen A."/>
            <person name="Clum A."/>
            <person name="Barry K."/>
            <person name="Grigoriev I.V."/>
            <person name="Martin F.M."/>
            <person name="Stajich J.E."/>
            <person name="Smith M.E."/>
            <person name="Bonito G."/>
            <person name="Spatafora J.W."/>
        </authorList>
    </citation>
    <scope>NUCLEOTIDE SEQUENCE [LARGE SCALE GENOMIC DNA]</scope>
    <source>
        <strain evidence="6 7">GMNB39</strain>
    </source>
</reference>
<dbReference type="InterPro" id="IPR011993">
    <property type="entry name" value="PH-like_dom_sf"/>
</dbReference>
<comment type="caution">
    <text evidence="6">The sequence shown here is derived from an EMBL/GenBank/DDBJ whole genome shotgun (WGS) entry which is preliminary data.</text>
</comment>
<evidence type="ECO:0008006" key="8">
    <source>
        <dbReference type="Google" id="ProtNLM"/>
    </source>
</evidence>
<dbReference type="SMART" id="SM00323">
    <property type="entry name" value="RasGAP"/>
    <property type="match status" value="1"/>
</dbReference>
<dbReference type="InterPro" id="IPR001251">
    <property type="entry name" value="CRAL-TRIO_dom"/>
</dbReference>
<protein>
    <recommendedName>
        <fullName evidence="8">Ras-GAP domain-containing protein</fullName>
    </recommendedName>
</protein>
<dbReference type="GO" id="GO:0005096">
    <property type="term" value="F:GTPase activator activity"/>
    <property type="evidence" value="ECO:0007669"/>
    <property type="project" value="UniProtKB-KW"/>
</dbReference>
<organism evidence="6 7">
    <name type="scientific">Jimgerdemannia flammicorona</name>
    <dbReference type="NCBI Taxonomy" id="994334"/>
    <lineage>
        <taxon>Eukaryota</taxon>
        <taxon>Fungi</taxon>
        <taxon>Fungi incertae sedis</taxon>
        <taxon>Mucoromycota</taxon>
        <taxon>Mucoromycotina</taxon>
        <taxon>Endogonomycetes</taxon>
        <taxon>Endogonales</taxon>
        <taxon>Endogonaceae</taxon>
        <taxon>Jimgerdemannia</taxon>
    </lineage>
</organism>
<evidence type="ECO:0000313" key="7">
    <source>
        <dbReference type="Proteomes" id="UP000268093"/>
    </source>
</evidence>
<dbReference type="SUPFAM" id="SSF48371">
    <property type="entry name" value="ARM repeat"/>
    <property type="match status" value="1"/>
</dbReference>
<feature type="region of interest" description="Disordered" evidence="3">
    <location>
        <begin position="48"/>
        <end position="79"/>
    </location>
</feature>
<dbReference type="Gene3D" id="1.10.506.10">
    <property type="entry name" value="GTPase Activation - p120gap, domain 1"/>
    <property type="match status" value="1"/>
</dbReference>
<proteinExistence type="predicted"/>
<feature type="domain" description="Ras-GAP" evidence="4">
    <location>
        <begin position="1242"/>
        <end position="1403"/>
    </location>
</feature>
<feature type="domain" description="CRAL-TRIO" evidence="5">
    <location>
        <begin position="1540"/>
        <end position="1697"/>
    </location>
</feature>
<dbReference type="InterPro" id="IPR016024">
    <property type="entry name" value="ARM-type_fold"/>
</dbReference>
<name>A0A433D6F0_9FUNG</name>
<feature type="compositionally biased region" description="Low complexity" evidence="3">
    <location>
        <begin position="55"/>
        <end position="72"/>
    </location>
</feature>
<evidence type="ECO:0000256" key="1">
    <source>
        <dbReference type="ARBA" id="ARBA00022468"/>
    </source>
</evidence>
<dbReference type="PANTHER" id="PTHR10194">
    <property type="entry name" value="RAS GTPASE-ACTIVATING PROTEINS"/>
    <property type="match status" value="1"/>
</dbReference>
<dbReference type="Pfam" id="PF21877">
    <property type="entry name" value="PH_NF1"/>
    <property type="match status" value="1"/>
</dbReference>
<feature type="region of interest" description="Disordered" evidence="3">
    <location>
        <begin position="105"/>
        <end position="134"/>
    </location>
</feature>
<dbReference type="Proteomes" id="UP000268093">
    <property type="component" value="Unassembled WGS sequence"/>
</dbReference>